<name>C3X9H2_OXAFO</name>
<proteinExistence type="predicted"/>
<dbReference type="OrthoDB" id="395886at2"/>
<dbReference type="InterPro" id="IPR000560">
    <property type="entry name" value="His_Pase_clade-2"/>
</dbReference>
<dbReference type="Proteomes" id="UP000005089">
    <property type="component" value="Unassembled WGS sequence"/>
</dbReference>
<evidence type="ECO:0000313" key="1">
    <source>
        <dbReference type="EMBL" id="EEO29848.1"/>
    </source>
</evidence>
<gene>
    <name evidence="1" type="ORF">OFBG_00876</name>
</gene>
<organism evidence="1 2">
    <name type="scientific">Oxalobacter formigenes OXCC13</name>
    <dbReference type="NCBI Taxonomy" id="556269"/>
    <lineage>
        <taxon>Bacteria</taxon>
        <taxon>Pseudomonadati</taxon>
        <taxon>Pseudomonadota</taxon>
        <taxon>Betaproteobacteria</taxon>
        <taxon>Burkholderiales</taxon>
        <taxon>Oxalobacteraceae</taxon>
        <taxon>Oxalobacter</taxon>
    </lineage>
</organism>
<dbReference type="STRING" id="847.BRW83_1278"/>
<dbReference type="EMBL" id="GG658170">
    <property type="protein sequence ID" value="EEO29848.1"/>
    <property type="molecule type" value="Genomic_DNA"/>
</dbReference>
<dbReference type="eggNOG" id="ENOG502Z7K9">
    <property type="taxonomic scope" value="Bacteria"/>
</dbReference>
<dbReference type="AlphaFoldDB" id="C3X9H2"/>
<dbReference type="Pfam" id="PF00328">
    <property type="entry name" value="His_Phos_2"/>
    <property type="match status" value="1"/>
</dbReference>
<reference evidence="1 2" key="1">
    <citation type="submission" date="2009-02" db="EMBL/GenBank/DDBJ databases">
        <title>The Genome Sequence of Oxalobacter formigenes OXCC13.</title>
        <authorList>
            <consortium name="The Broad Institute Genome Sequencing Platform"/>
            <person name="Ward D."/>
            <person name="Young S.K."/>
            <person name="Kodira C.D."/>
            <person name="Zeng Q."/>
            <person name="Koehrsen M."/>
            <person name="Alvarado L."/>
            <person name="Berlin A."/>
            <person name="Borenstein D."/>
            <person name="Chen Z."/>
            <person name="Engels R."/>
            <person name="Freedman E."/>
            <person name="Gellesch M."/>
            <person name="Goldberg J."/>
            <person name="Griggs A."/>
            <person name="Gujja S."/>
            <person name="Heiman D."/>
            <person name="Hepburn T."/>
            <person name="Howarth C."/>
            <person name="Jen D."/>
            <person name="Larson L."/>
            <person name="Lewis B."/>
            <person name="Mehta T."/>
            <person name="Park D."/>
            <person name="Pearson M."/>
            <person name="Roberts A."/>
            <person name="Saif S."/>
            <person name="Shea T."/>
            <person name="Shenoy N."/>
            <person name="Sisk P."/>
            <person name="Stolte C."/>
            <person name="Sykes S."/>
            <person name="Walk T."/>
            <person name="White J."/>
            <person name="Yandava C."/>
            <person name="Allison M.J."/>
            <person name="Lander E."/>
            <person name="Nusbaum C."/>
            <person name="Galagan J."/>
            <person name="Birren B."/>
        </authorList>
    </citation>
    <scope>NUCLEOTIDE SEQUENCE [LARGE SCALE GENOMIC DNA]</scope>
    <source>
        <strain evidence="1 2">OXCC13</strain>
    </source>
</reference>
<dbReference type="Gene3D" id="3.40.50.1240">
    <property type="entry name" value="Phosphoglycerate mutase-like"/>
    <property type="match status" value="2"/>
</dbReference>
<accession>C3X9H2</accession>
<keyword evidence="2" id="KW-1185">Reference proteome</keyword>
<dbReference type="HOGENOM" id="CLU_030561_3_0_4"/>
<sequence length="378" mass="42178">MKSANLVKTVILSRHGIRSPKESDAVLRQWSTRAWPTWPGNQGDLTERGKELVKAQWAAMRPFLVENGLIPASGLHQARDYALIADEDQRTRMTAIAMFEGLFPACHIRPQYGSRYDLLFHPDSSMYRTMDRQKALAEVQALLDCLDSDPVIGNALTILQDITKCCRPSLCGALGGTTSCTLQGLPNRMSIDPRKPKLDIAGKWQVASTLAEIMLLEFAQWPEKEAGWGEVDETVLRQIIPLHNAVFNATHRAHSLAKAGGTHMLEYIRETLLSEKSPPLTILVGHDTNIAYVSGMLDIHWTDPELGCDPIIPGSFITFELWQKTESVREIRIGFHAPSLEFLRTSPASLTRPVSIPVDKAVYEPDTFRKMVENVTSP</sequence>
<dbReference type="GeneID" id="77135161"/>
<dbReference type="InterPro" id="IPR029033">
    <property type="entry name" value="His_PPase_superfam"/>
</dbReference>
<protein>
    <submittedName>
        <fullName evidence="1">Histidine acid phosphatase</fullName>
    </submittedName>
</protein>
<evidence type="ECO:0000313" key="2">
    <source>
        <dbReference type="Proteomes" id="UP000005089"/>
    </source>
</evidence>
<dbReference type="RefSeq" id="WP_005880609.1">
    <property type="nucleotide sequence ID" value="NZ_CP019430.1"/>
</dbReference>
<dbReference type="SUPFAM" id="SSF53254">
    <property type="entry name" value="Phosphoglycerate mutase-like"/>
    <property type="match status" value="1"/>
</dbReference>
<dbReference type="CDD" id="cd07040">
    <property type="entry name" value="HP"/>
    <property type="match status" value="1"/>
</dbReference>